<proteinExistence type="predicted"/>
<accession>A0AAE1VCS6</accession>
<protein>
    <submittedName>
        <fullName evidence="1">Uncharacterized protein</fullName>
    </submittedName>
</protein>
<dbReference type="Proteomes" id="UP001291623">
    <property type="component" value="Unassembled WGS sequence"/>
</dbReference>
<evidence type="ECO:0000313" key="1">
    <source>
        <dbReference type="EMBL" id="KAK4365093.1"/>
    </source>
</evidence>
<comment type="caution">
    <text evidence="1">The sequence shown here is derived from an EMBL/GenBank/DDBJ whole genome shotgun (WGS) entry which is preliminary data.</text>
</comment>
<keyword evidence="2" id="KW-1185">Reference proteome</keyword>
<name>A0AAE1VCS6_9SOLA</name>
<dbReference type="EMBL" id="JAVYJV010000008">
    <property type="protein sequence ID" value="KAK4365093.1"/>
    <property type="molecule type" value="Genomic_DNA"/>
</dbReference>
<sequence length="145" mass="16095">MVGLDDLLSASIKGPSFSIKGNRQEFGRNAVSKRDISALPAVGLHDCEILKATVLHGEMVVQGTKPNIVLCTNLIHEFCNECMLLEVGLLWMLEGFLSSSAIFIWFEKQKEESVLEVALGNEAFEEFLWVVNSDKEEHINTVVSV</sequence>
<dbReference type="AlphaFoldDB" id="A0AAE1VCS6"/>
<reference evidence="1" key="1">
    <citation type="submission" date="2023-12" db="EMBL/GenBank/DDBJ databases">
        <title>Genome assembly of Anisodus tanguticus.</title>
        <authorList>
            <person name="Wang Y.-J."/>
        </authorList>
    </citation>
    <scope>NUCLEOTIDE SEQUENCE</scope>
    <source>
        <strain evidence="1">KB-2021</strain>
        <tissue evidence="1">Leaf</tissue>
    </source>
</reference>
<gene>
    <name evidence="1" type="ORF">RND71_016451</name>
</gene>
<evidence type="ECO:0000313" key="2">
    <source>
        <dbReference type="Proteomes" id="UP001291623"/>
    </source>
</evidence>
<organism evidence="1 2">
    <name type="scientific">Anisodus tanguticus</name>
    <dbReference type="NCBI Taxonomy" id="243964"/>
    <lineage>
        <taxon>Eukaryota</taxon>
        <taxon>Viridiplantae</taxon>
        <taxon>Streptophyta</taxon>
        <taxon>Embryophyta</taxon>
        <taxon>Tracheophyta</taxon>
        <taxon>Spermatophyta</taxon>
        <taxon>Magnoliopsida</taxon>
        <taxon>eudicotyledons</taxon>
        <taxon>Gunneridae</taxon>
        <taxon>Pentapetalae</taxon>
        <taxon>asterids</taxon>
        <taxon>lamiids</taxon>
        <taxon>Solanales</taxon>
        <taxon>Solanaceae</taxon>
        <taxon>Solanoideae</taxon>
        <taxon>Hyoscyameae</taxon>
        <taxon>Anisodus</taxon>
    </lineage>
</organism>